<accession>A0A023X7I2</accession>
<dbReference type="Proteomes" id="UP000025229">
    <property type="component" value="Plasmid 1"/>
</dbReference>
<evidence type="ECO:0000313" key="2">
    <source>
        <dbReference type="Proteomes" id="UP000025229"/>
    </source>
</evidence>
<dbReference type="EMBL" id="CP007515">
    <property type="protein sequence ID" value="AHY48161.1"/>
    <property type="molecule type" value="Genomic_DNA"/>
</dbReference>
<geneLocation type="plasmid" evidence="1">
    <name>1</name>
</geneLocation>
<evidence type="ECO:0000313" key="1">
    <source>
        <dbReference type="EMBL" id="AHY48161.1"/>
    </source>
</evidence>
<evidence type="ECO:0008006" key="3">
    <source>
        <dbReference type="Google" id="ProtNLM"/>
    </source>
</evidence>
<sequence>MEKVEGIGGVFFRAEDPEALGEWYADNLGVVDPPGGVWRQEERPTVFVPFSKGTDHFGSRDQQFMVNFRVRDLGAMLSQLGEAGVGVVREEEGLIA</sequence>
<dbReference type="InterPro" id="IPR029068">
    <property type="entry name" value="Glyas_Bleomycin-R_OHBP_Dase"/>
</dbReference>
<gene>
    <name evidence="1" type="ORF">RradSPS_2878</name>
</gene>
<dbReference type="RefSeq" id="WP_051590020.1">
    <property type="nucleotide sequence ID" value="NZ_CP007515.1"/>
</dbReference>
<dbReference type="AlphaFoldDB" id="A0A023X7I2"/>
<reference evidence="1 2" key="1">
    <citation type="submission" date="2014-03" db="EMBL/GenBank/DDBJ databases">
        <title>Complete genome sequence of the Radio-Resistant Rubrobacter radiotolerans RSPS-4.</title>
        <authorList>
            <person name="Egas C.C."/>
            <person name="Barroso C.C."/>
            <person name="Froufe H.J.C."/>
            <person name="Pacheco J.J."/>
            <person name="Albuquerque L.L."/>
            <person name="da Costa M.M.S."/>
        </authorList>
    </citation>
    <scope>NUCLEOTIDE SEQUENCE [LARGE SCALE GENOMIC DNA]</scope>
    <source>
        <strain evidence="1 2">RSPS-4</strain>
        <plasmid evidence="1 2">1</plasmid>
    </source>
</reference>
<dbReference type="HOGENOM" id="CLU_127639_0_0_11"/>
<name>A0A023X7I2_RUBRA</name>
<dbReference type="eggNOG" id="COG0346">
    <property type="taxonomic scope" value="Bacteria"/>
</dbReference>
<dbReference type="OrthoDB" id="9799428at2"/>
<dbReference type="Gene3D" id="3.10.180.10">
    <property type="entry name" value="2,3-Dihydroxybiphenyl 1,2-Dioxygenase, domain 1"/>
    <property type="match status" value="1"/>
</dbReference>
<keyword evidence="2" id="KW-1185">Reference proteome</keyword>
<protein>
    <recommendedName>
        <fullName evidence="3">Glyoxalase-like domain</fullName>
    </recommendedName>
</protein>
<dbReference type="KEGG" id="rrd:RradSPS_2878"/>
<proteinExistence type="predicted"/>
<organism evidence="1 2">
    <name type="scientific">Rubrobacter radiotolerans</name>
    <name type="common">Arthrobacter radiotolerans</name>
    <dbReference type="NCBI Taxonomy" id="42256"/>
    <lineage>
        <taxon>Bacteria</taxon>
        <taxon>Bacillati</taxon>
        <taxon>Actinomycetota</taxon>
        <taxon>Rubrobacteria</taxon>
        <taxon>Rubrobacterales</taxon>
        <taxon>Rubrobacteraceae</taxon>
        <taxon>Rubrobacter</taxon>
    </lineage>
</organism>
<keyword evidence="1" id="KW-0614">Plasmid</keyword>
<dbReference type="SUPFAM" id="SSF54593">
    <property type="entry name" value="Glyoxalase/Bleomycin resistance protein/Dihydroxybiphenyl dioxygenase"/>
    <property type="match status" value="1"/>
</dbReference>